<reference evidence="1" key="1">
    <citation type="submission" date="2024-07" db="EMBL/GenBank/DDBJ databases">
        <title>Metagenome and Metagenome-Assembled Genomes of Archaea from a hot spring from the geothermal field of Los Azufres, Mexico.</title>
        <authorList>
            <person name="Marin-Paredes R."/>
            <person name="Martinez-Romero E."/>
            <person name="Servin-Garciduenas L.E."/>
        </authorList>
    </citation>
    <scope>NUCLEOTIDE SEQUENCE</scope>
</reference>
<sequence length="287" mass="31603">MTRPPSGWPKTGPRAEAAGLAKFFLAAFGIPWLLFPLMYYLGILPGALLMMFAPSIGAIWAGHQERPDISLSAFKTALYALVWLAIAVAVTAPFQEPGYRLGEALAYIYGLTGMPESVAVEMARAGELENLISLLLAPAAVLFNAFVAFGEEYGWRGYLTPLLARRMGWVKASIVTGVIWGLWHAPVILLGLNYIEKFWIPGVFLFLLITTPASVVFTYAYLKHGVWGSSALHGALNAFAGIYFFFYLPKPVWLYNPAGIMGALAWIPLAVYAAMEMERRLGQRRHP</sequence>
<name>A0ACC6V0U6_9CREN</name>
<evidence type="ECO:0000313" key="2">
    <source>
        <dbReference type="Proteomes" id="UP000033636"/>
    </source>
</evidence>
<accession>A0ACC6V0U6</accession>
<comment type="caution">
    <text evidence="1">The sequence shown here is derived from an EMBL/GenBank/DDBJ whole genome shotgun (WGS) entry which is preliminary data.</text>
</comment>
<dbReference type="EMBL" id="JZWT02000012">
    <property type="protein sequence ID" value="MFB6490674.1"/>
    <property type="molecule type" value="Genomic_DNA"/>
</dbReference>
<gene>
    <name evidence="1" type="ORF">TU35_005420</name>
</gene>
<proteinExistence type="predicted"/>
<evidence type="ECO:0000313" key="1">
    <source>
        <dbReference type="EMBL" id="MFB6490674.1"/>
    </source>
</evidence>
<organism evidence="1 2">
    <name type="scientific">Thermoproteus sp. AZ2</name>
    <dbReference type="NCBI Taxonomy" id="1609232"/>
    <lineage>
        <taxon>Archaea</taxon>
        <taxon>Thermoproteota</taxon>
        <taxon>Thermoprotei</taxon>
        <taxon>Thermoproteales</taxon>
        <taxon>Thermoproteaceae</taxon>
        <taxon>Thermoproteus</taxon>
    </lineage>
</organism>
<protein>
    <submittedName>
        <fullName evidence="1">Lysostaphin resistance A-like protein</fullName>
    </submittedName>
</protein>
<dbReference type="Proteomes" id="UP000033636">
    <property type="component" value="Unassembled WGS sequence"/>
</dbReference>